<gene>
    <name evidence="1" type="ORF">EMK97_00460</name>
</gene>
<dbReference type="Proteomes" id="UP000290244">
    <property type="component" value="Chromosome"/>
</dbReference>
<evidence type="ECO:0000313" key="2">
    <source>
        <dbReference type="Proteomes" id="UP000290244"/>
    </source>
</evidence>
<evidence type="ECO:0000313" key="1">
    <source>
        <dbReference type="EMBL" id="QBG34319.1"/>
    </source>
</evidence>
<dbReference type="AlphaFoldDB" id="A0A4P6P325"/>
<dbReference type="RefSeq" id="WP_130598415.1">
    <property type="nucleotide sequence ID" value="NZ_CP034759.1"/>
</dbReference>
<dbReference type="KEGG" id="lsd:EMK97_00460"/>
<name>A0A4P6P325_9GAMM</name>
<sequence length="110" mass="12462">MKEPLKQVSEIVAKANDLFYQKYTDVNTIIGIIDKALRQQGMNTDAVTIDCIAQNKKLVLLMHDDRPDTIDLAFGDKEGNIFASSHLEMKRLSVEQMLALLESNFVVKKH</sequence>
<dbReference type="OrthoDB" id="6182692at2"/>
<proteinExistence type="predicted"/>
<reference evidence="1 2" key="1">
    <citation type="submission" date="2018-12" db="EMBL/GenBank/DDBJ databases">
        <title>Complete genome of Litorilituus sediminis.</title>
        <authorList>
            <person name="Liu A."/>
            <person name="Rong J."/>
        </authorList>
    </citation>
    <scope>NUCLEOTIDE SEQUENCE [LARGE SCALE GENOMIC DNA]</scope>
    <source>
        <strain evidence="1 2">JCM 17549</strain>
    </source>
</reference>
<dbReference type="EMBL" id="CP034759">
    <property type="protein sequence ID" value="QBG34319.1"/>
    <property type="molecule type" value="Genomic_DNA"/>
</dbReference>
<protein>
    <submittedName>
        <fullName evidence="1">Uncharacterized protein</fullName>
    </submittedName>
</protein>
<organism evidence="1 2">
    <name type="scientific">Litorilituus sediminis</name>
    <dbReference type="NCBI Taxonomy" id="718192"/>
    <lineage>
        <taxon>Bacteria</taxon>
        <taxon>Pseudomonadati</taxon>
        <taxon>Pseudomonadota</taxon>
        <taxon>Gammaproteobacteria</taxon>
        <taxon>Alteromonadales</taxon>
        <taxon>Colwelliaceae</taxon>
        <taxon>Litorilituus</taxon>
    </lineage>
</organism>
<accession>A0A4P6P325</accession>
<keyword evidence="2" id="KW-1185">Reference proteome</keyword>